<dbReference type="Proteomes" id="UP000255411">
    <property type="component" value="Chromosome"/>
</dbReference>
<dbReference type="NCBIfam" id="TIGR03929">
    <property type="entry name" value="T7_esaA_Nterm"/>
    <property type="match status" value="1"/>
</dbReference>
<feature type="transmembrane region" description="Helical" evidence="11">
    <location>
        <begin position="1020"/>
        <end position="1044"/>
    </location>
</feature>
<evidence type="ECO:0000256" key="2">
    <source>
        <dbReference type="ARBA" id="ARBA00008338"/>
    </source>
</evidence>
<dbReference type="AlphaFoldDB" id="A0A345VJI2"/>
<comment type="subunit">
    <text evidence="9">Homodimer. Interacts with EssB.</text>
</comment>
<protein>
    <recommendedName>
        <fullName evidence="3">Type VII secretion system accessory factor EsaA</fullName>
    </recommendedName>
</protein>
<sequence>MFKLSKPVKYGVYLLAIFGLLWAIIGLNTTIQHNNEKSRETRLKKENALLNVAIVNEDQPATTHNESYNLGAAYVKSLESDDSQNWSVVSRGSAEAGLKNGTYQLMVIIPSDFSAKILDVNNVNVERATVTYKVNGGGNLQIENNANKLGKDIVSDLTSQLVDMYMASVLSSLYTAQKNVQSVYEVQTGNVSSYRDSLLQPTEDFKNVFPSLVASANSSLLANQGLQDSLTSDNDFYNTLMESQKNVETSLQTLMEQRSKSTISSSEFTEALMSMNSETLGTQLTGLIESTKTLQEQLADKITKVNAQASTSDDIQDAIDAIDNSSDTSTSTTESSSSTETSTSSSETTETSSSETQKPENNSALSQARKRIADLEKLIKDQQTILDEKLQKVDSFVDDRLADYYGVTVDELKELTLKDFLNANTTQPLAYTTAAFQNDIDTLVKNSLKEVPATDPSTVIGLDQDAQNEITFNTALAASLNVKENEKSAKELENLYNDFETKKTALTTIQAQAIGTANSPEQSLTVTTSNQNVTIDSIDVNGVNTTVPTLIDPSQKNDITVHYSYTSTSTTAPESSTFNLEIGDVSVSQTVDTKKEEEAFRKAELAYQKKLQEVVDAYNHAGTLLATYYSYDTDGNVISLTDQFINQSAYDLFSSILKENLKIGLASYQQSDASKASLKQQLTDLKASQDDLAIAMADIQTTNNDLSTQIGDQLTLLDQINRDAQSLLDANNTANDDRSSQDTSLSDISSNLQGLLTTTSTLEATAESTKEQASSVKSVFDNFNKEVENAQTNGNQLSTDASALMTKFDEELKNNGNFIDSFAKVFNNAYQNGVPNDVLLDFLASPVTEKSSSVRATVNAYRPFTWVLLLEMVTLFTAYIFATQKALARLKNRFKINKFLETDWLNTAILSGLALIIGLILGTVSSRSLAVENEYIPMWILLVTFFAFLLVHGQYFIIKNLRVIGMGLNFFMIISFIYLSNAIGTATVLSGFPALMKKVNPLILLENRLSAIFDGTTPPFIYFVFLVFATVLLLLLNIFVTIAYERVASSKEV</sequence>
<dbReference type="RefSeq" id="WP_115130103.1">
    <property type="nucleotide sequence ID" value="NZ_CP022601.1"/>
</dbReference>
<keyword evidence="6 11" id="KW-1133">Transmembrane helix</keyword>
<dbReference type="PANTHER" id="PTHR43077">
    <property type="entry name" value="TRANSPORT PERMEASE YVFS-RELATED"/>
    <property type="match status" value="1"/>
</dbReference>
<evidence type="ECO:0000256" key="11">
    <source>
        <dbReference type="SAM" id="Phobius"/>
    </source>
</evidence>
<dbReference type="PANTHER" id="PTHR43077:SF10">
    <property type="entry name" value="TRANSPORT PERMEASE PROTEIN"/>
    <property type="match status" value="1"/>
</dbReference>
<evidence type="ECO:0000256" key="9">
    <source>
        <dbReference type="ARBA" id="ARBA00046722"/>
    </source>
</evidence>
<feature type="transmembrane region" description="Helical" evidence="11">
    <location>
        <begin position="970"/>
        <end position="992"/>
    </location>
</feature>
<proteinExistence type="inferred from homology"/>
<feature type="transmembrane region" description="Helical" evidence="11">
    <location>
        <begin position="904"/>
        <end position="924"/>
    </location>
</feature>
<evidence type="ECO:0000256" key="4">
    <source>
        <dbReference type="ARBA" id="ARBA00022475"/>
    </source>
</evidence>
<evidence type="ECO:0000256" key="3">
    <source>
        <dbReference type="ARBA" id="ARBA00020819"/>
    </source>
</evidence>
<keyword evidence="5 11" id="KW-0812">Transmembrane</keyword>
<feature type="transmembrane region" description="Helical" evidence="11">
    <location>
        <begin position="936"/>
        <end position="958"/>
    </location>
</feature>
<feature type="transmembrane region" description="Helical" evidence="11">
    <location>
        <begin position="12"/>
        <end position="31"/>
    </location>
</feature>
<reference evidence="12 13" key="1">
    <citation type="submission" date="2017-07" db="EMBL/GenBank/DDBJ databases">
        <title>Streptococcus pluranimalium as cause of bovine abortion.</title>
        <authorList>
            <person name="Rodriguez Campos S."/>
            <person name="Gobeli Brawand S."/>
            <person name="Brodard I."/>
            <person name="Rychener L."/>
            <person name="Perreten V."/>
        </authorList>
    </citation>
    <scope>NUCLEOTIDE SEQUENCE [LARGE SCALE GENOMIC DNA]</scope>
    <source>
        <strain evidence="12 13">14A0014</strain>
    </source>
</reference>
<keyword evidence="7" id="KW-0843">Virulence</keyword>
<evidence type="ECO:0000313" key="13">
    <source>
        <dbReference type="Proteomes" id="UP000255411"/>
    </source>
</evidence>
<keyword evidence="4" id="KW-1003">Cell membrane</keyword>
<evidence type="ECO:0000256" key="8">
    <source>
        <dbReference type="ARBA" id="ARBA00023136"/>
    </source>
</evidence>
<dbReference type="GO" id="GO:0005886">
    <property type="term" value="C:plasma membrane"/>
    <property type="evidence" value="ECO:0007669"/>
    <property type="project" value="UniProtKB-SubCell"/>
</dbReference>
<organism evidence="12 13">
    <name type="scientific">Streptococcus pluranimalium</name>
    <dbReference type="NCBI Taxonomy" id="82348"/>
    <lineage>
        <taxon>Bacteria</taxon>
        <taxon>Bacillati</taxon>
        <taxon>Bacillota</taxon>
        <taxon>Bacilli</taxon>
        <taxon>Lactobacillales</taxon>
        <taxon>Streptococcaceae</taxon>
        <taxon>Streptococcus</taxon>
    </lineage>
</organism>
<evidence type="ECO:0000256" key="6">
    <source>
        <dbReference type="ARBA" id="ARBA00022989"/>
    </source>
</evidence>
<evidence type="ECO:0000256" key="1">
    <source>
        <dbReference type="ARBA" id="ARBA00004651"/>
    </source>
</evidence>
<evidence type="ECO:0000256" key="10">
    <source>
        <dbReference type="SAM" id="MobiDB-lite"/>
    </source>
</evidence>
<comment type="subcellular location">
    <subcellularLocation>
        <location evidence="1">Cell membrane</location>
        <topology evidence="1">Multi-pass membrane protein</topology>
    </subcellularLocation>
</comment>
<feature type="region of interest" description="Disordered" evidence="10">
    <location>
        <begin position="322"/>
        <end position="366"/>
    </location>
</feature>
<comment type="similarity">
    <text evidence="2">Belongs to the EsaA family.</text>
</comment>
<keyword evidence="8 11" id="KW-0472">Membrane</keyword>
<accession>A0A345VJI2</accession>
<evidence type="ECO:0000313" key="12">
    <source>
        <dbReference type="EMBL" id="AXJ12884.1"/>
    </source>
</evidence>
<evidence type="ECO:0000256" key="7">
    <source>
        <dbReference type="ARBA" id="ARBA00023026"/>
    </source>
</evidence>
<dbReference type="Gene3D" id="3.40.1710.10">
    <property type="entry name" value="abc type-2 transporter like domain"/>
    <property type="match status" value="1"/>
</dbReference>
<feature type="transmembrane region" description="Helical" evidence="11">
    <location>
        <begin position="864"/>
        <end position="883"/>
    </location>
</feature>
<feature type="compositionally biased region" description="Low complexity" evidence="10">
    <location>
        <begin position="322"/>
        <end position="356"/>
    </location>
</feature>
<gene>
    <name evidence="12" type="primary">esaA</name>
    <name evidence="12" type="ORF">Sp14A_09630</name>
</gene>
<name>A0A345VJI2_9STRE</name>
<evidence type="ECO:0000256" key="5">
    <source>
        <dbReference type="ARBA" id="ARBA00022692"/>
    </source>
</evidence>
<dbReference type="InterPro" id="IPR023838">
    <property type="entry name" value="T7SS_EsaA"/>
</dbReference>
<dbReference type="InterPro" id="IPR051328">
    <property type="entry name" value="T7SS_ABC-Transporter"/>
</dbReference>
<dbReference type="EMBL" id="CP022601">
    <property type="protein sequence ID" value="AXJ12884.1"/>
    <property type="molecule type" value="Genomic_DNA"/>
</dbReference>